<protein>
    <recommendedName>
        <fullName evidence="5">Hydantoinase/oxoprolinase-like protein</fullName>
    </recommendedName>
</protein>
<keyword evidence="4" id="KW-1185">Reference proteome</keyword>
<dbReference type="Proteomes" id="UP001501598">
    <property type="component" value="Unassembled WGS sequence"/>
</dbReference>
<feature type="domain" description="Hydantoinase/oxoprolinase N-terminal" evidence="2">
    <location>
        <begin position="12"/>
        <end position="100"/>
    </location>
</feature>
<proteinExistence type="predicted"/>
<feature type="domain" description="Hydantoinase A/oxoprolinase" evidence="1">
    <location>
        <begin position="124"/>
        <end position="257"/>
    </location>
</feature>
<evidence type="ECO:0000259" key="1">
    <source>
        <dbReference type="Pfam" id="PF01968"/>
    </source>
</evidence>
<dbReference type="PANTHER" id="PTHR11365:SF23">
    <property type="entry name" value="HYPOTHETICAL 5-OXOPROLINASE (EUROFUNG)-RELATED"/>
    <property type="match status" value="1"/>
</dbReference>
<comment type="caution">
    <text evidence="3">The sequence shown here is derived from an EMBL/GenBank/DDBJ whole genome shotgun (WGS) entry which is preliminary data.</text>
</comment>
<dbReference type="PANTHER" id="PTHR11365">
    <property type="entry name" value="5-OXOPROLINASE RELATED"/>
    <property type="match status" value="1"/>
</dbReference>
<dbReference type="EMBL" id="BAABGT010000032">
    <property type="protein sequence ID" value="GAA4546567.1"/>
    <property type="molecule type" value="Genomic_DNA"/>
</dbReference>
<reference evidence="4" key="1">
    <citation type="journal article" date="2019" name="Int. J. Syst. Evol. Microbiol.">
        <title>The Global Catalogue of Microorganisms (GCM) 10K type strain sequencing project: providing services to taxonomists for standard genome sequencing and annotation.</title>
        <authorList>
            <consortium name="The Broad Institute Genomics Platform"/>
            <consortium name="The Broad Institute Genome Sequencing Center for Infectious Disease"/>
            <person name="Wu L."/>
            <person name="Ma J."/>
        </authorList>
    </citation>
    <scope>NUCLEOTIDE SEQUENCE [LARGE SCALE GENOMIC DNA]</scope>
    <source>
        <strain evidence="4">JCM 17906</strain>
    </source>
</reference>
<name>A0ABP8RTG5_9PSEU</name>
<dbReference type="RefSeq" id="WP_345417431.1">
    <property type="nucleotide sequence ID" value="NZ_BAABGT010000032.1"/>
</dbReference>
<dbReference type="Pfam" id="PF05378">
    <property type="entry name" value="Hydant_A_N"/>
    <property type="match status" value="1"/>
</dbReference>
<accession>A0ABP8RTG5</accession>
<gene>
    <name evidence="3" type="ORF">GCM10023175_29040</name>
</gene>
<organism evidence="3 4">
    <name type="scientific">Pseudonocardia xishanensis</name>
    <dbReference type="NCBI Taxonomy" id="630995"/>
    <lineage>
        <taxon>Bacteria</taxon>
        <taxon>Bacillati</taxon>
        <taxon>Actinomycetota</taxon>
        <taxon>Actinomycetes</taxon>
        <taxon>Pseudonocardiales</taxon>
        <taxon>Pseudonocardiaceae</taxon>
        <taxon>Pseudonocardia</taxon>
    </lineage>
</organism>
<evidence type="ECO:0000259" key="2">
    <source>
        <dbReference type="Pfam" id="PF05378"/>
    </source>
</evidence>
<sequence length="286" mass="29924">MVAPDRTVRGKALTTYDDFSRGILAGIEQRNVSDLVPRQALVEIDERVDHAGSVVVPLDEAAVASAAKRLVEEEGIEAIALCFLNSHLNPEHERRARQIVGAQYPDLFTCSGSDVFPVRGETRRWTTAVLNCFVHSEARGYLDSVSRNLRAAGLRSEPVFFQGVGGGISRERAGDAPLALLGSGPAAGANGANALARRMGVDRVLVGDMGGAGFDTGVIVGNEVRTTKNIEIGPFLTGVNLVDVVSVGAGGGSIAWVGYAAGGPAQRVLHAGTGGARAGWHRSHGH</sequence>
<dbReference type="InterPro" id="IPR045079">
    <property type="entry name" value="Oxoprolinase-like"/>
</dbReference>
<evidence type="ECO:0008006" key="5">
    <source>
        <dbReference type="Google" id="ProtNLM"/>
    </source>
</evidence>
<evidence type="ECO:0000313" key="3">
    <source>
        <dbReference type="EMBL" id="GAA4546567.1"/>
    </source>
</evidence>
<dbReference type="Pfam" id="PF01968">
    <property type="entry name" value="Hydantoinase_A"/>
    <property type="match status" value="1"/>
</dbReference>
<dbReference type="InterPro" id="IPR002821">
    <property type="entry name" value="Hydantoinase_A"/>
</dbReference>
<evidence type="ECO:0000313" key="4">
    <source>
        <dbReference type="Proteomes" id="UP001501598"/>
    </source>
</evidence>
<dbReference type="InterPro" id="IPR008040">
    <property type="entry name" value="Hydant_A_N"/>
</dbReference>